<dbReference type="PANTHER" id="PTHR48098">
    <property type="entry name" value="ENTEROCHELIN ESTERASE-RELATED"/>
    <property type="match status" value="1"/>
</dbReference>
<dbReference type="GO" id="GO:0016747">
    <property type="term" value="F:acyltransferase activity, transferring groups other than amino-acyl groups"/>
    <property type="evidence" value="ECO:0007669"/>
    <property type="project" value="TreeGrafter"/>
</dbReference>
<accession>E4SHI0</accession>
<reference evidence="1 2" key="2">
    <citation type="journal article" date="2011" name="J. Bacteriol.">
        <title>Complete genome sequences for the anaerobic, extremely thermophilic plant biomass-degrading bacteria Caldicellulosiruptor hydrothermalis, Caldicellulosiruptor kristjanssonii, Caldicellulosiruptor kronotskyensis, Caldicellulosiruptor owensenis, and Caldicellulosiruptor lactoaceticus.</title>
        <authorList>
            <person name="Blumer-Schuette S.E."/>
            <person name="Ozdemir I."/>
            <person name="Mistry D."/>
            <person name="Lucas S."/>
            <person name="Lapidus A."/>
            <person name="Cheng J.F."/>
            <person name="Goodwin L.A."/>
            <person name="Pitluck S."/>
            <person name="Land M.L."/>
            <person name="Hauser L.J."/>
            <person name="Woyke T."/>
            <person name="Mikhailova N."/>
            <person name="Pati A."/>
            <person name="Kyrpides N.C."/>
            <person name="Ivanova N."/>
            <person name="Detter J.C."/>
            <person name="Walston-Davenport K."/>
            <person name="Han S."/>
            <person name="Adams M.W."/>
            <person name="Kelly R.M."/>
        </authorList>
    </citation>
    <scope>NUCLEOTIDE SEQUENCE [LARGE SCALE GENOMIC DNA]</scope>
    <source>
        <strain evidence="2">DSM 18902 / VKM B-2412 / 2002</strain>
    </source>
</reference>
<evidence type="ECO:0000313" key="2">
    <source>
        <dbReference type="Proteomes" id="UP000006835"/>
    </source>
</evidence>
<dbReference type="PATRIC" id="fig|632348.3.peg.2510"/>
<dbReference type="KEGG" id="ckn:Calkro_2384"/>
<protein>
    <submittedName>
        <fullName evidence="1">Esterase</fullName>
    </submittedName>
</protein>
<dbReference type="SUPFAM" id="SSF53474">
    <property type="entry name" value="alpha/beta-Hydrolases"/>
    <property type="match status" value="1"/>
</dbReference>
<proteinExistence type="predicted"/>
<dbReference type="InterPro" id="IPR050583">
    <property type="entry name" value="Mycobacterial_A85_antigen"/>
</dbReference>
<dbReference type="Pfam" id="PF00756">
    <property type="entry name" value="Esterase"/>
    <property type="match status" value="1"/>
</dbReference>
<reference key="1">
    <citation type="submission" date="2010-11" db="EMBL/GenBank/DDBJ databases">
        <title>Complete sequence of Caldicellulosiruptor kronotskyensis 2002.</title>
        <authorList>
            <consortium name="US DOE Joint Genome Institute"/>
            <person name="Lucas S."/>
            <person name="Copeland A."/>
            <person name="Lapidus A."/>
            <person name="Cheng J.-F."/>
            <person name="Bruce D."/>
            <person name="Goodwin L."/>
            <person name="Pitluck S."/>
            <person name="Davenport K."/>
            <person name="Detter J.C."/>
            <person name="Han C."/>
            <person name="Tapia R."/>
            <person name="Land M."/>
            <person name="Hauser L."/>
            <person name="Jeffries C."/>
            <person name="Kyrpides N."/>
            <person name="Ivanova N."/>
            <person name="Mikhailova N."/>
            <person name="Blumer-Schuette S.E."/>
            <person name="Kelly R.M."/>
            <person name="Woyke T."/>
        </authorList>
    </citation>
    <scope>NUCLEOTIDE SEQUENCE</scope>
    <source>
        <strain>2002</strain>
    </source>
</reference>
<dbReference type="InterPro" id="IPR029058">
    <property type="entry name" value="AB_hydrolase_fold"/>
</dbReference>
<gene>
    <name evidence="1" type="ordered locus">Calkro_2384</name>
</gene>
<sequence>MAIMEINFYSKMLKRSTTLMAVLPVDRLDRSFSKKHDVDNLRVLYLLHGYAGNHMDWLYGAQIVELSLKYNVAIFMPCGENSFYLDDEDREAYYSEYIGNELIEFTRNVFPIPEDREKTFIGGFSMGGYGALRNGLKYHKIFGGIIALSSALIIHKIAGITPDYKDGIASYKYYRHVFGDLSSLIGSDKDINALAKKLKKDGVDIPKIYMACGKDDFLVQENRDLYNFLKKEGLNVTYEEDEGTHDWQFWNRYIFKAFEWVEKVF</sequence>
<name>E4SHI0_CALK2</name>
<organism evidence="1 2">
    <name type="scientific">Caldicellulosiruptor kronotskyensis (strain DSM 18902 / VKM B-2412 / 2002)</name>
    <dbReference type="NCBI Taxonomy" id="632348"/>
    <lineage>
        <taxon>Bacteria</taxon>
        <taxon>Bacillati</taxon>
        <taxon>Bacillota</taxon>
        <taxon>Bacillota incertae sedis</taxon>
        <taxon>Caldicellulosiruptorales</taxon>
        <taxon>Caldicellulosiruptoraceae</taxon>
        <taxon>Caldicellulosiruptor</taxon>
    </lineage>
</organism>
<evidence type="ECO:0000313" key="1">
    <source>
        <dbReference type="EMBL" id="ADQ47205.1"/>
    </source>
</evidence>
<dbReference type="AlphaFoldDB" id="E4SHI0"/>
<dbReference type="HOGENOM" id="CLU_037618_3_0_9"/>
<dbReference type="Gene3D" id="3.40.50.1820">
    <property type="entry name" value="alpha/beta hydrolase"/>
    <property type="match status" value="1"/>
</dbReference>
<dbReference type="EMBL" id="CP002330">
    <property type="protein sequence ID" value="ADQ47205.1"/>
    <property type="molecule type" value="Genomic_DNA"/>
</dbReference>
<dbReference type="InterPro" id="IPR000801">
    <property type="entry name" value="Esterase-like"/>
</dbReference>
<dbReference type="RefSeq" id="WP_013431275.1">
    <property type="nucleotide sequence ID" value="NC_014720.1"/>
</dbReference>
<dbReference type="Proteomes" id="UP000006835">
    <property type="component" value="Chromosome"/>
</dbReference>
<dbReference type="OrthoDB" id="9803578at2"/>
<dbReference type="PANTHER" id="PTHR48098:SF1">
    <property type="entry name" value="DIACYLGLYCEROL ACYLTRANSFERASE_MYCOLYLTRANSFERASE AG85A"/>
    <property type="match status" value="1"/>
</dbReference>
<keyword evidence="2" id="KW-1185">Reference proteome</keyword>